<evidence type="ECO:0000256" key="2">
    <source>
        <dbReference type="ARBA" id="ARBA00012438"/>
    </source>
</evidence>
<dbReference type="SMART" id="SM00387">
    <property type="entry name" value="HATPase_c"/>
    <property type="match status" value="1"/>
</dbReference>
<dbReference type="SUPFAM" id="SSF55874">
    <property type="entry name" value="ATPase domain of HSP90 chaperone/DNA topoisomerase II/histidine kinase"/>
    <property type="match status" value="1"/>
</dbReference>
<feature type="domain" description="Response regulatory" evidence="8">
    <location>
        <begin position="428"/>
        <end position="541"/>
    </location>
</feature>
<dbReference type="SUPFAM" id="SSF52172">
    <property type="entry name" value="CheY-like"/>
    <property type="match status" value="1"/>
</dbReference>
<feature type="domain" description="Histidine kinase" evidence="7">
    <location>
        <begin position="185"/>
        <end position="399"/>
    </location>
</feature>
<keyword evidence="5" id="KW-0418">Kinase</keyword>
<dbReference type="Pfam" id="PF02518">
    <property type="entry name" value="HATPase_c"/>
    <property type="match status" value="1"/>
</dbReference>
<dbReference type="EMBL" id="CP121261">
    <property type="protein sequence ID" value="WFP10660.1"/>
    <property type="molecule type" value="Genomic_DNA"/>
</dbReference>
<dbReference type="Proteomes" id="UP001214170">
    <property type="component" value="Chromosome"/>
</dbReference>
<dbReference type="SMART" id="SM00388">
    <property type="entry name" value="HisKA"/>
    <property type="match status" value="1"/>
</dbReference>
<protein>
    <recommendedName>
        <fullName evidence="2">histidine kinase</fullName>
        <ecNumber evidence="2">2.7.13.3</ecNumber>
    </recommendedName>
</protein>
<dbReference type="Pfam" id="PF12860">
    <property type="entry name" value="PAS_7"/>
    <property type="match status" value="1"/>
</dbReference>
<dbReference type="PANTHER" id="PTHR43047:SF9">
    <property type="entry name" value="HISTIDINE KINASE"/>
    <property type="match status" value="1"/>
</dbReference>
<dbReference type="SUPFAM" id="SSF55785">
    <property type="entry name" value="PYP-like sensor domain (PAS domain)"/>
    <property type="match status" value="1"/>
</dbReference>
<evidence type="ECO:0000256" key="6">
    <source>
        <dbReference type="PROSITE-ProRule" id="PRU00169"/>
    </source>
</evidence>
<name>A0ABY8H0J5_9BURK</name>
<dbReference type="CDD" id="cd00156">
    <property type="entry name" value="REC"/>
    <property type="match status" value="1"/>
</dbReference>
<dbReference type="InterPro" id="IPR036097">
    <property type="entry name" value="HisK_dim/P_sf"/>
</dbReference>
<dbReference type="InterPro" id="IPR005467">
    <property type="entry name" value="His_kinase_dom"/>
</dbReference>
<dbReference type="InterPro" id="IPR001789">
    <property type="entry name" value="Sig_transdc_resp-reg_receiver"/>
</dbReference>
<organism evidence="9 10">
    <name type="scientific">Achromobacter spanius</name>
    <dbReference type="NCBI Taxonomy" id="217203"/>
    <lineage>
        <taxon>Bacteria</taxon>
        <taxon>Pseudomonadati</taxon>
        <taxon>Pseudomonadota</taxon>
        <taxon>Betaproteobacteria</taxon>
        <taxon>Burkholderiales</taxon>
        <taxon>Alcaligenaceae</taxon>
        <taxon>Achromobacter</taxon>
    </lineage>
</organism>
<evidence type="ECO:0000259" key="8">
    <source>
        <dbReference type="PROSITE" id="PS50110"/>
    </source>
</evidence>
<dbReference type="InterPro" id="IPR003594">
    <property type="entry name" value="HATPase_dom"/>
</dbReference>
<evidence type="ECO:0000313" key="9">
    <source>
        <dbReference type="EMBL" id="WFP10660.1"/>
    </source>
</evidence>
<gene>
    <name evidence="9" type="ORF">P8T11_12625</name>
</gene>
<keyword evidence="10" id="KW-1185">Reference proteome</keyword>
<dbReference type="SMART" id="SM00448">
    <property type="entry name" value="REC"/>
    <property type="match status" value="1"/>
</dbReference>
<feature type="modified residue" description="4-aspartylphosphate" evidence="6">
    <location>
        <position position="476"/>
    </location>
</feature>
<dbReference type="PRINTS" id="PR00344">
    <property type="entry name" value="BCTRLSENSOR"/>
</dbReference>
<evidence type="ECO:0000256" key="3">
    <source>
        <dbReference type="ARBA" id="ARBA00022553"/>
    </source>
</evidence>
<comment type="catalytic activity">
    <reaction evidence="1">
        <text>ATP + protein L-histidine = ADP + protein N-phospho-L-histidine.</text>
        <dbReference type="EC" id="2.7.13.3"/>
    </reaction>
</comment>
<dbReference type="CDD" id="cd00082">
    <property type="entry name" value="HisKA"/>
    <property type="match status" value="1"/>
</dbReference>
<dbReference type="Gene3D" id="3.30.565.10">
    <property type="entry name" value="Histidine kinase-like ATPase, C-terminal domain"/>
    <property type="match status" value="1"/>
</dbReference>
<dbReference type="PROSITE" id="PS50109">
    <property type="entry name" value="HIS_KIN"/>
    <property type="match status" value="1"/>
</dbReference>
<dbReference type="InterPro" id="IPR004358">
    <property type="entry name" value="Sig_transdc_His_kin-like_C"/>
</dbReference>
<dbReference type="InterPro" id="IPR036890">
    <property type="entry name" value="HATPase_C_sf"/>
</dbReference>
<dbReference type="Pfam" id="PF00072">
    <property type="entry name" value="Response_reg"/>
    <property type="match status" value="1"/>
</dbReference>
<proteinExistence type="predicted"/>
<dbReference type="CDD" id="cd00075">
    <property type="entry name" value="HATPase"/>
    <property type="match status" value="1"/>
</dbReference>
<reference evidence="9 10" key="1">
    <citation type="submission" date="2023-03" db="EMBL/GenBank/DDBJ databases">
        <title>Achromobacter spanius LIG8.</title>
        <authorList>
            <person name="Shrestha S."/>
        </authorList>
    </citation>
    <scope>NUCLEOTIDE SEQUENCE [LARGE SCALE GENOMIC DNA]</scope>
    <source>
        <strain evidence="9 10">LIG8</strain>
    </source>
</reference>
<dbReference type="PROSITE" id="PS50110">
    <property type="entry name" value="RESPONSE_REGULATORY"/>
    <property type="match status" value="1"/>
</dbReference>
<evidence type="ECO:0000259" key="7">
    <source>
        <dbReference type="PROSITE" id="PS50109"/>
    </source>
</evidence>
<dbReference type="PANTHER" id="PTHR43047">
    <property type="entry name" value="TWO-COMPONENT HISTIDINE PROTEIN KINASE"/>
    <property type="match status" value="1"/>
</dbReference>
<accession>A0ABY8H0J5</accession>
<dbReference type="EC" id="2.7.13.3" evidence="2"/>
<evidence type="ECO:0000313" key="10">
    <source>
        <dbReference type="Proteomes" id="UP001214170"/>
    </source>
</evidence>
<dbReference type="SUPFAM" id="SSF47384">
    <property type="entry name" value="Homodimeric domain of signal transducing histidine kinase"/>
    <property type="match status" value="1"/>
</dbReference>
<sequence>MMLGWLALALLAFALLAYAALRHNPLRMPDLLATLDSLDQGVSVVDARMRLVAWNQQYQRLFDYPDGLLRVGQPVADLIRFNAHRGKFGSDPGLDIDEVVGKRIALMQAGAVYHRQRTLRSGCVVELRGRPLPRGGYVTSYSDITDFKRVERELRDINDTLEQRVSARAQEAEAAQRSRTQFLTAVSHDVLQPINAARLFASALNEEDRPEAQRYLAGRINTSLRAAEELLDGLLDVSQLNAGVLKPELSDFNVEPMLRQLADQYGHVALRAGLQLRLHAKPSLLVRSDPRLLRRILQNFLANALRYTGGGRILLSARSQGGQVRLQVWDTGPGIPPHQLRRIYDEFQRYEQPQNREGRSFGLGLSICRRFALLLGHGLDARSALGRGSVFSVGVPSVATARPAPTRLSGPALRLQWPPVHASLQGLRVLCLDNDPQVLGGLQALLDGWQASVWCATTLDDALALMRHQPHVLLVDFHLRDRMSGLDSLDALRVDSPATRGALLLADGADALAQAARARGYRVLAKPIKPASLRALLAAKLRARTLADQGLVHEGLVHEGLARQCMAQQGPEQPGVASSRLTPRV</sequence>
<dbReference type="RefSeq" id="WP_268081617.1">
    <property type="nucleotide sequence ID" value="NZ_CP106885.1"/>
</dbReference>
<dbReference type="InterPro" id="IPR003661">
    <property type="entry name" value="HisK_dim/P_dom"/>
</dbReference>
<dbReference type="Gene3D" id="3.40.50.2300">
    <property type="match status" value="1"/>
</dbReference>
<keyword evidence="3 6" id="KW-0597">Phosphoprotein</keyword>
<evidence type="ECO:0000256" key="5">
    <source>
        <dbReference type="ARBA" id="ARBA00022777"/>
    </source>
</evidence>
<dbReference type="Gene3D" id="3.30.450.20">
    <property type="entry name" value="PAS domain"/>
    <property type="match status" value="1"/>
</dbReference>
<evidence type="ECO:0000256" key="4">
    <source>
        <dbReference type="ARBA" id="ARBA00022679"/>
    </source>
</evidence>
<dbReference type="InterPro" id="IPR035965">
    <property type="entry name" value="PAS-like_dom_sf"/>
</dbReference>
<dbReference type="Pfam" id="PF00512">
    <property type="entry name" value="HisKA"/>
    <property type="match status" value="1"/>
</dbReference>
<dbReference type="Gene3D" id="1.10.287.130">
    <property type="match status" value="1"/>
</dbReference>
<dbReference type="InterPro" id="IPR011006">
    <property type="entry name" value="CheY-like_superfamily"/>
</dbReference>
<keyword evidence="4" id="KW-0808">Transferase</keyword>
<evidence type="ECO:0000256" key="1">
    <source>
        <dbReference type="ARBA" id="ARBA00000085"/>
    </source>
</evidence>